<dbReference type="InterPro" id="IPR044894">
    <property type="entry name" value="TubC_N_sf"/>
</dbReference>
<dbReference type="Pfam" id="PF18563">
    <property type="entry name" value="TubC_N"/>
    <property type="match status" value="1"/>
</dbReference>
<dbReference type="SUPFAM" id="SSF52777">
    <property type="entry name" value="CoA-dependent acyltransferases"/>
    <property type="match status" value="2"/>
</dbReference>
<comment type="caution">
    <text evidence="4">The sequence shown here is derived from an EMBL/GenBank/DDBJ whole genome shotgun (WGS) entry which is preliminary data.</text>
</comment>
<dbReference type="InterPro" id="IPR023213">
    <property type="entry name" value="CAT-like_dom_sf"/>
</dbReference>
<feature type="domain" description="Condensation" evidence="2">
    <location>
        <begin position="85"/>
        <end position="528"/>
    </location>
</feature>
<sequence>MDTSWISFLGRCEQLGIRFQLEQGQLKTSAPRGVLQGELLAELRERKAQIQSWLERLASDGASPSSAFTGTEAQLRPVVLTGEAAPLSFGQEALWLAYEAQGRHPGLHFCARIECAGALDEQALETALRALCARHQVLESSMEVSATGLVQRAGQAPFKALARLCTQGQEPVLRDAALQGLREQVFLAPFDLAKDCKLRGALVRLDAQTHELWLAFHHAASDGWSLGVFVQELGRLYELTHAGHSAVLEPLPLQYADFAVWERSELHQAQRTQDLAYWQEALADAPEVHGLRVNRERALGAEGQVLTFQRLLPAGRLEQVRAMGRQAGTTEFVVLHTLLALAVGMHSNARDVVIGTPLAVRPSSRLDGLVGYFVNLLPLRLRFDLKNSFIHELKLATAGFQQAVAHAALPFAQIVERLMPARSAGIAPLVQICLSYQNQEMPAFSLPGLACRAAQLEQGFSQYELELDIRAAEQGLALNWRFAQGLFDADVVHRLADTFELALQTLLDRPADAMGALRWVSPAEQARLQGFNATTRAFPQHVRIHELFEAQAQQAPQALALSFEGRSLSYAELDEQANRVAQYLVHTCGVQRNELVGLCMERSLEMVVGLLGILKAGGAYVPLDPSYPAQRLEHMVKDSGARTVLMQQRLLGQVPVEEAQ</sequence>
<evidence type="ECO:0000259" key="3">
    <source>
        <dbReference type="Pfam" id="PF18563"/>
    </source>
</evidence>
<dbReference type="InterPro" id="IPR001242">
    <property type="entry name" value="Condensation_dom"/>
</dbReference>
<keyword evidence="5" id="KW-1185">Reference proteome</keyword>
<dbReference type="InterPro" id="IPR041464">
    <property type="entry name" value="TubC_N"/>
</dbReference>
<dbReference type="EMBL" id="JBDPZC010000003">
    <property type="protein sequence ID" value="MEO3712688.1"/>
    <property type="molecule type" value="Genomic_DNA"/>
</dbReference>
<name>A0ABV0GCC0_9BURK</name>
<accession>A0ABV0GCC0</accession>
<dbReference type="InterPro" id="IPR000873">
    <property type="entry name" value="AMP-dep_synth/lig_dom"/>
</dbReference>
<feature type="non-terminal residue" evidence="4">
    <location>
        <position position="660"/>
    </location>
</feature>
<dbReference type="SUPFAM" id="SSF56801">
    <property type="entry name" value="Acetyl-CoA synthetase-like"/>
    <property type="match status" value="1"/>
</dbReference>
<dbReference type="Pfam" id="PF00668">
    <property type="entry name" value="Condensation"/>
    <property type="match status" value="1"/>
</dbReference>
<dbReference type="PANTHER" id="PTHR45527:SF1">
    <property type="entry name" value="FATTY ACID SYNTHASE"/>
    <property type="match status" value="1"/>
</dbReference>
<dbReference type="PANTHER" id="PTHR45527">
    <property type="entry name" value="NONRIBOSOMAL PEPTIDE SYNTHETASE"/>
    <property type="match status" value="1"/>
</dbReference>
<proteinExistence type="predicted"/>
<dbReference type="Pfam" id="PF00501">
    <property type="entry name" value="AMP-binding"/>
    <property type="match status" value="1"/>
</dbReference>
<protein>
    <submittedName>
        <fullName evidence="4">Condensation domain-containing protein</fullName>
    </submittedName>
</protein>
<evidence type="ECO:0000313" key="4">
    <source>
        <dbReference type="EMBL" id="MEO3712688.1"/>
    </source>
</evidence>
<dbReference type="CDD" id="cd19531">
    <property type="entry name" value="LCL_NRPS-like"/>
    <property type="match status" value="1"/>
</dbReference>
<evidence type="ECO:0000313" key="5">
    <source>
        <dbReference type="Proteomes" id="UP001462640"/>
    </source>
</evidence>
<dbReference type="Proteomes" id="UP001462640">
    <property type="component" value="Unassembled WGS sequence"/>
</dbReference>
<dbReference type="RefSeq" id="WP_347608506.1">
    <property type="nucleotide sequence ID" value="NZ_JBDPZC010000003.1"/>
</dbReference>
<reference evidence="4 5" key="1">
    <citation type="submission" date="2024-05" db="EMBL/GenBank/DDBJ databases">
        <title>Roseateles sp. 2.12 16S ribosomal RNA gene Genome sequencing and assembly.</title>
        <authorList>
            <person name="Woo H."/>
        </authorList>
    </citation>
    <scope>NUCLEOTIDE SEQUENCE [LARGE SCALE GENOMIC DNA]</scope>
    <source>
        <strain evidence="4 5">2.12</strain>
    </source>
</reference>
<organism evidence="4 5">
    <name type="scientific">Roseateles flavus</name>
    <dbReference type="NCBI Taxonomy" id="3149041"/>
    <lineage>
        <taxon>Bacteria</taxon>
        <taxon>Pseudomonadati</taxon>
        <taxon>Pseudomonadota</taxon>
        <taxon>Betaproteobacteria</taxon>
        <taxon>Burkholderiales</taxon>
        <taxon>Sphaerotilaceae</taxon>
        <taxon>Roseateles</taxon>
    </lineage>
</organism>
<feature type="domain" description="TubC N-terminal docking" evidence="3">
    <location>
        <begin position="7"/>
        <end position="53"/>
    </location>
</feature>
<evidence type="ECO:0000259" key="2">
    <source>
        <dbReference type="Pfam" id="PF00668"/>
    </source>
</evidence>
<dbReference type="Gene3D" id="3.40.50.980">
    <property type="match status" value="2"/>
</dbReference>
<dbReference type="Gene3D" id="3.30.559.10">
    <property type="entry name" value="Chloramphenicol acetyltransferase-like domain"/>
    <property type="match status" value="1"/>
</dbReference>
<dbReference type="Gene3D" id="1.10.10.1830">
    <property type="entry name" value="Non-ribosomal peptide synthase, adenylation domain"/>
    <property type="match status" value="1"/>
</dbReference>
<dbReference type="Gene3D" id="3.30.559.30">
    <property type="entry name" value="Nonribosomal peptide synthetase, condensation domain"/>
    <property type="match status" value="1"/>
</dbReference>
<gene>
    <name evidence="4" type="ORF">ABDJ40_07895</name>
</gene>
<feature type="domain" description="AMP-dependent synthetase/ligase" evidence="1">
    <location>
        <begin position="548"/>
        <end position="649"/>
    </location>
</feature>
<evidence type="ECO:0000259" key="1">
    <source>
        <dbReference type="Pfam" id="PF00501"/>
    </source>
</evidence>